<dbReference type="EMBL" id="CAUYUE010000005">
    <property type="protein sequence ID" value="CAK0773404.1"/>
    <property type="molecule type" value="Genomic_DNA"/>
</dbReference>
<name>A0AAV1I1K6_9CHLO</name>
<keyword evidence="2" id="KW-1185">Reference proteome</keyword>
<dbReference type="AlphaFoldDB" id="A0AAV1I1K6"/>
<dbReference type="SUPFAM" id="SSF55144">
    <property type="entry name" value="LigT-like"/>
    <property type="match status" value="1"/>
</dbReference>
<protein>
    <submittedName>
        <fullName evidence="1">Uncharacterized protein</fullName>
    </submittedName>
</protein>
<evidence type="ECO:0000313" key="1">
    <source>
        <dbReference type="EMBL" id="CAK0773404.1"/>
    </source>
</evidence>
<dbReference type="InterPro" id="IPR012386">
    <property type="entry name" value="Cyclic-nucl_3Pdiesterase"/>
</dbReference>
<dbReference type="InterPro" id="IPR009097">
    <property type="entry name" value="Cyclic_Pdiesterase"/>
</dbReference>
<organism evidence="1 2">
    <name type="scientific">Coccomyxa viridis</name>
    <dbReference type="NCBI Taxonomy" id="1274662"/>
    <lineage>
        <taxon>Eukaryota</taxon>
        <taxon>Viridiplantae</taxon>
        <taxon>Chlorophyta</taxon>
        <taxon>core chlorophytes</taxon>
        <taxon>Trebouxiophyceae</taxon>
        <taxon>Trebouxiophyceae incertae sedis</taxon>
        <taxon>Coccomyxaceae</taxon>
        <taxon>Coccomyxa</taxon>
    </lineage>
</organism>
<comment type="caution">
    <text evidence="1">The sequence shown here is derived from an EMBL/GenBank/DDBJ whole genome shotgun (WGS) entry which is preliminary data.</text>
</comment>
<sequence length="181" mass="20252">MAYSVWAEPKGILQEKLQKEIEHLAKCHRSPVFAPHVTLVGGIWLTSREDIVARARAVADKLKRFTIRLAEPSAGKTYHQCIYLLCKEDGDLLGAAKNIREAMDVKIEGKYMPHLSLLYSSMSEEGREMVVTEETANFREGGLVGLPSAEFSVESITVWHTPLGDSSCKEWSRVLEVPLQP</sequence>
<dbReference type="GO" id="GO:0004113">
    <property type="term" value="F:2',3'-cyclic-nucleotide 3'-phosphodiesterase activity"/>
    <property type="evidence" value="ECO:0007669"/>
    <property type="project" value="TreeGrafter"/>
</dbReference>
<reference evidence="1 2" key="1">
    <citation type="submission" date="2023-10" db="EMBL/GenBank/DDBJ databases">
        <authorList>
            <person name="Maclean D."/>
            <person name="Macfadyen A."/>
        </authorList>
    </citation>
    <scope>NUCLEOTIDE SEQUENCE [LARGE SCALE GENOMIC DNA]</scope>
</reference>
<dbReference type="Gene3D" id="3.90.1140.10">
    <property type="entry name" value="Cyclic phosphodiesterase"/>
    <property type="match status" value="1"/>
</dbReference>
<proteinExistence type="predicted"/>
<dbReference type="Pfam" id="PF07823">
    <property type="entry name" value="CPDase"/>
    <property type="match status" value="1"/>
</dbReference>
<dbReference type="PANTHER" id="PTHR28141">
    <property type="entry name" value="2',3'-CYCLIC-NUCLEOTIDE 3'-PHOSPHODIESTERASE"/>
    <property type="match status" value="1"/>
</dbReference>
<dbReference type="GO" id="GO:0009187">
    <property type="term" value="P:cyclic nucleotide metabolic process"/>
    <property type="evidence" value="ECO:0007669"/>
    <property type="project" value="TreeGrafter"/>
</dbReference>
<accession>A0AAV1I1K6</accession>
<evidence type="ECO:0000313" key="2">
    <source>
        <dbReference type="Proteomes" id="UP001314263"/>
    </source>
</evidence>
<dbReference type="Proteomes" id="UP001314263">
    <property type="component" value="Unassembled WGS sequence"/>
</dbReference>
<dbReference type="PANTHER" id="PTHR28141:SF1">
    <property type="entry name" value="2',3'-CYCLIC-NUCLEOTIDE 3'-PHOSPHODIESTERASE"/>
    <property type="match status" value="1"/>
</dbReference>
<gene>
    <name evidence="1" type="ORF">CVIRNUC_004062</name>
</gene>